<dbReference type="OrthoDB" id="771136at2759"/>
<dbReference type="AlphaFoldDB" id="E2AHD5"/>
<dbReference type="SUPFAM" id="SSF50630">
    <property type="entry name" value="Acid proteases"/>
    <property type="match status" value="1"/>
</dbReference>
<dbReference type="Pfam" id="PF00026">
    <property type="entry name" value="Asp"/>
    <property type="match status" value="1"/>
</dbReference>
<dbReference type="InParanoid" id="E2AHD5"/>
<feature type="non-terminal residue" evidence="4">
    <location>
        <position position="160"/>
    </location>
</feature>
<dbReference type="EMBL" id="GL439501">
    <property type="protein sequence ID" value="EFN67154.1"/>
    <property type="molecule type" value="Genomic_DNA"/>
</dbReference>
<evidence type="ECO:0000256" key="1">
    <source>
        <dbReference type="ARBA" id="ARBA00007447"/>
    </source>
</evidence>
<dbReference type="STRING" id="104421.E2AHD5"/>
<reference evidence="4 5" key="1">
    <citation type="journal article" date="2010" name="Science">
        <title>Genomic comparison of the ants Camponotus floridanus and Harpegnathos saltator.</title>
        <authorList>
            <person name="Bonasio R."/>
            <person name="Zhang G."/>
            <person name="Ye C."/>
            <person name="Mutti N.S."/>
            <person name="Fang X."/>
            <person name="Qin N."/>
            <person name="Donahue G."/>
            <person name="Yang P."/>
            <person name="Li Q."/>
            <person name="Li C."/>
            <person name="Zhang P."/>
            <person name="Huang Z."/>
            <person name="Berger S.L."/>
            <person name="Reinberg D."/>
            <person name="Wang J."/>
            <person name="Liebig J."/>
        </authorList>
    </citation>
    <scope>NUCLEOTIDE SEQUENCE [LARGE SCALE GENOMIC DNA]</scope>
    <source>
        <strain evidence="5">C129</strain>
    </source>
</reference>
<organism evidence="5">
    <name type="scientific">Camponotus floridanus</name>
    <name type="common">Florida carpenter ant</name>
    <dbReference type="NCBI Taxonomy" id="104421"/>
    <lineage>
        <taxon>Eukaryota</taxon>
        <taxon>Metazoa</taxon>
        <taxon>Ecdysozoa</taxon>
        <taxon>Arthropoda</taxon>
        <taxon>Hexapoda</taxon>
        <taxon>Insecta</taxon>
        <taxon>Pterygota</taxon>
        <taxon>Neoptera</taxon>
        <taxon>Endopterygota</taxon>
        <taxon>Hymenoptera</taxon>
        <taxon>Apocrita</taxon>
        <taxon>Aculeata</taxon>
        <taxon>Formicoidea</taxon>
        <taxon>Formicidae</taxon>
        <taxon>Formicinae</taxon>
        <taxon>Camponotus</taxon>
    </lineage>
</organism>
<evidence type="ECO:0000313" key="4">
    <source>
        <dbReference type="EMBL" id="EFN67154.1"/>
    </source>
</evidence>
<dbReference type="GO" id="GO:0004190">
    <property type="term" value="F:aspartic-type endopeptidase activity"/>
    <property type="evidence" value="ECO:0007669"/>
    <property type="project" value="InterPro"/>
</dbReference>
<dbReference type="PANTHER" id="PTHR47966:SF51">
    <property type="entry name" value="BETA-SITE APP-CLEAVING ENZYME, ISOFORM A-RELATED"/>
    <property type="match status" value="1"/>
</dbReference>
<proteinExistence type="inferred from homology"/>
<keyword evidence="4" id="KW-0378">Hydrolase</keyword>
<accession>E2AHD5</accession>
<gene>
    <name evidence="4" type="ORF">EAG_13523</name>
</gene>
<comment type="similarity">
    <text evidence="1">Belongs to the peptidase A1 family.</text>
</comment>
<dbReference type="InterPro" id="IPR033121">
    <property type="entry name" value="PEPTIDASE_A1"/>
</dbReference>
<dbReference type="InterPro" id="IPR021109">
    <property type="entry name" value="Peptidase_aspartic_dom_sf"/>
</dbReference>
<keyword evidence="4" id="KW-0645">Protease</keyword>
<dbReference type="GO" id="GO:0006508">
    <property type="term" value="P:proteolysis"/>
    <property type="evidence" value="ECO:0007669"/>
    <property type="project" value="UniProtKB-KW"/>
</dbReference>
<name>E2AHD5_CAMFO</name>
<feature type="disulfide bond" evidence="2">
    <location>
        <begin position="34"/>
        <end position="38"/>
    </location>
</feature>
<evidence type="ECO:0000259" key="3">
    <source>
        <dbReference type="PROSITE" id="PS51767"/>
    </source>
</evidence>
<evidence type="ECO:0000313" key="5">
    <source>
        <dbReference type="Proteomes" id="UP000000311"/>
    </source>
</evidence>
<sequence length="160" mass="18117">PAYYESNFTYIPITKQGYWEIKMDKIQINNISLCENSCEALVDTGSGGIFGPTLEINNINREIRTGENGMVNNLSQSTLNCNQISELPTVSFILTGNAFDLTGRDYIHQFSQDNIIICLSSFLEFAVKNKTDWILDLGNTFIGHYYTEFDMKNDRVGFAL</sequence>
<evidence type="ECO:0000256" key="2">
    <source>
        <dbReference type="PIRSR" id="PIRSR601461-2"/>
    </source>
</evidence>
<keyword evidence="5" id="KW-1185">Reference proteome</keyword>
<dbReference type="InterPro" id="IPR001461">
    <property type="entry name" value="Aspartic_peptidase_A1"/>
</dbReference>
<dbReference type="PANTHER" id="PTHR47966">
    <property type="entry name" value="BETA-SITE APP-CLEAVING ENZYME, ISOFORM A-RELATED"/>
    <property type="match status" value="1"/>
</dbReference>
<dbReference type="FunFam" id="2.40.70.10:FF:000044">
    <property type="entry name" value="Lysosomal aspartic protease"/>
    <property type="match status" value="1"/>
</dbReference>
<dbReference type="Gene3D" id="2.40.70.10">
    <property type="entry name" value="Acid Proteases"/>
    <property type="match status" value="2"/>
</dbReference>
<feature type="domain" description="Peptidase A1" evidence="3">
    <location>
        <begin position="1"/>
        <end position="159"/>
    </location>
</feature>
<keyword evidence="2" id="KW-1015">Disulfide bond</keyword>
<feature type="disulfide bond" evidence="2">
    <location>
        <begin position="81"/>
        <end position="118"/>
    </location>
</feature>
<dbReference type="Proteomes" id="UP000000311">
    <property type="component" value="Unassembled WGS sequence"/>
</dbReference>
<feature type="non-terminal residue" evidence="4">
    <location>
        <position position="1"/>
    </location>
</feature>
<protein>
    <submittedName>
        <fullName evidence="4">Lysosomal aspartic protease</fullName>
    </submittedName>
</protein>
<dbReference type="PROSITE" id="PS51767">
    <property type="entry name" value="PEPTIDASE_A1"/>
    <property type="match status" value="1"/>
</dbReference>